<reference evidence="1" key="3">
    <citation type="submission" date="2025-08" db="UniProtKB">
        <authorList>
            <consortium name="Ensembl"/>
        </authorList>
    </citation>
    <scope>IDENTIFICATION</scope>
    <source>
        <strain evidence="1">17573</strain>
    </source>
</reference>
<keyword evidence="2" id="KW-1185">Reference proteome</keyword>
<dbReference type="InParanoid" id="A0A5F8AH14"/>
<evidence type="ECO:0000313" key="1">
    <source>
        <dbReference type="Ensembl" id="ENSMMUP00000077208.1"/>
    </source>
</evidence>
<evidence type="ECO:0000313" key="2">
    <source>
        <dbReference type="Proteomes" id="UP000006718"/>
    </source>
</evidence>
<proteinExistence type="predicted"/>
<dbReference type="PRINTS" id="PR02045">
    <property type="entry name" value="F138DOMAIN"/>
</dbReference>
<reference evidence="2" key="1">
    <citation type="journal article" date="2007" name="Science">
        <title>Evolutionary and biomedical insights from the rhesus macaque genome.</title>
        <authorList>
            <person name="Gibbs R.A."/>
            <person name="Rogers J."/>
            <person name="Katze M.G."/>
            <person name="Bumgarner R."/>
            <person name="Weinstock G.M."/>
            <person name="Mardis E.R."/>
            <person name="Remington K.A."/>
            <person name="Strausberg R.L."/>
            <person name="Venter J.C."/>
            <person name="Wilson R.K."/>
            <person name="Batzer M.A."/>
            <person name="Bustamante C.D."/>
            <person name="Eichler E.E."/>
            <person name="Hahn M.W."/>
            <person name="Hardison R.C."/>
            <person name="Makova K.D."/>
            <person name="Miller W."/>
            <person name="Milosavljevic A."/>
            <person name="Palermo R.E."/>
            <person name="Siepel A."/>
            <person name="Sikela J.M."/>
            <person name="Attaway T."/>
            <person name="Bell S."/>
            <person name="Bernard K.E."/>
            <person name="Buhay C.J."/>
            <person name="Chandrabose M.N."/>
            <person name="Dao M."/>
            <person name="Davis C."/>
            <person name="Delehaunty K.D."/>
            <person name="Ding Y."/>
            <person name="Dinh H.H."/>
            <person name="Dugan-Rocha S."/>
            <person name="Fulton L.A."/>
            <person name="Gabisi R.A."/>
            <person name="Garner T.T."/>
            <person name="Godfrey J."/>
            <person name="Hawes A.C."/>
            <person name="Hernandez J."/>
            <person name="Hines S."/>
            <person name="Holder M."/>
            <person name="Hume J."/>
            <person name="Jhangiani S.N."/>
            <person name="Joshi V."/>
            <person name="Khan Z.M."/>
            <person name="Kirkness E.F."/>
            <person name="Cree A."/>
            <person name="Fowler R.G."/>
            <person name="Lee S."/>
            <person name="Lewis L.R."/>
            <person name="Li Z."/>
            <person name="Liu Y.-S."/>
            <person name="Moore S.M."/>
            <person name="Muzny D."/>
            <person name="Nazareth L.V."/>
            <person name="Ngo D.N."/>
            <person name="Okwuonu G.O."/>
            <person name="Pai G."/>
            <person name="Parker D."/>
            <person name="Paul H.A."/>
            <person name="Pfannkoch C."/>
            <person name="Pohl C.S."/>
            <person name="Rogers Y.-H.C."/>
            <person name="Ruiz S.J."/>
            <person name="Sabo A."/>
            <person name="Santibanez J."/>
            <person name="Schneider B.W."/>
            <person name="Smith S.M."/>
            <person name="Sodergren E."/>
            <person name="Svatek A.F."/>
            <person name="Utterback T.R."/>
            <person name="Vattathil S."/>
            <person name="Warren W."/>
            <person name="White C.S."/>
            <person name="Chinwalla A.T."/>
            <person name="Feng Y."/>
            <person name="Halpern A.L."/>
            <person name="Hillier L.W."/>
            <person name="Huang X."/>
            <person name="Minx P."/>
            <person name="Nelson J.O."/>
            <person name="Pepin K.H."/>
            <person name="Qin X."/>
            <person name="Sutton G.G."/>
            <person name="Venter E."/>
            <person name="Walenz B.P."/>
            <person name="Wallis J.W."/>
            <person name="Worley K.C."/>
            <person name="Yang S.-P."/>
            <person name="Jones S.M."/>
            <person name="Marra M.A."/>
            <person name="Rocchi M."/>
            <person name="Schein J.E."/>
            <person name="Baertsch R."/>
            <person name="Clarke L."/>
            <person name="Csuros M."/>
            <person name="Glasscock J."/>
            <person name="Harris R.A."/>
            <person name="Havlak P."/>
            <person name="Jackson A.R."/>
            <person name="Jiang H."/>
            <person name="Liu Y."/>
            <person name="Messina D.N."/>
            <person name="Shen Y."/>
            <person name="Song H.X.-Z."/>
            <person name="Wylie T."/>
            <person name="Zhang L."/>
            <person name="Birney E."/>
            <person name="Han K."/>
            <person name="Konkel M.K."/>
            <person name="Lee J."/>
            <person name="Smit A.F.A."/>
            <person name="Ullmer B."/>
            <person name="Wang H."/>
            <person name="Xing J."/>
            <person name="Burhans R."/>
            <person name="Cheng Z."/>
            <person name="Karro J.E."/>
            <person name="Ma J."/>
            <person name="Raney B."/>
            <person name="She X."/>
            <person name="Cox M.J."/>
            <person name="Demuth J.P."/>
            <person name="Dumas L.J."/>
            <person name="Han S.-G."/>
            <person name="Hopkins J."/>
            <person name="Karimpour-Fard A."/>
            <person name="Kim Y.H."/>
            <person name="Pollack J.R."/>
            <person name="Vinar T."/>
            <person name="Addo-Quaye C."/>
            <person name="Degenhardt J."/>
            <person name="Denby A."/>
            <person name="Hubisz M.J."/>
            <person name="Indap A."/>
            <person name="Kosiol C."/>
            <person name="Lahn B.T."/>
            <person name="Lawson H.A."/>
            <person name="Marklein A."/>
            <person name="Nielsen R."/>
            <person name="Vallender E.J."/>
            <person name="Clark A.G."/>
            <person name="Ferguson B."/>
            <person name="Hernandez R.D."/>
            <person name="Hirani K."/>
            <person name="Kehrer-Sawatzki H."/>
            <person name="Kolb J."/>
            <person name="Patil S."/>
            <person name="Pu L.-L."/>
            <person name="Ren Y."/>
            <person name="Smith D.G."/>
            <person name="Wheeler D.A."/>
            <person name="Schenck I."/>
            <person name="Ball E.V."/>
            <person name="Chen R."/>
            <person name="Cooper D.N."/>
            <person name="Giardine B."/>
            <person name="Hsu F."/>
            <person name="Kent W.J."/>
            <person name="Lesk A."/>
            <person name="Nelson D.L."/>
            <person name="O'brien W.E."/>
            <person name="Pruefer K."/>
            <person name="Stenson P.D."/>
            <person name="Wallace J.C."/>
            <person name="Ke H."/>
            <person name="Liu X.-M."/>
            <person name="Wang P."/>
            <person name="Xiang A.P."/>
            <person name="Yang F."/>
            <person name="Barber G.P."/>
            <person name="Haussler D."/>
            <person name="Karolchik D."/>
            <person name="Kern A.D."/>
            <person name="Kuhn R.M."/>
            <person name="Smith K.E."/>
            <person name="Zwieg A.S."/>
        </authorList>
    </citation>
    <scope>NUCLEOTIDE SEQUENCE [LARGE SCALE GENOMIC DNA]</scope>
    <source>
        <strain evidence="2">17573</strain>
    </source>
</reference>
<protein>
    <submittedName>
        <fullName evidence="1">Uncharacterized protein</fullName>
    </submittedName>
</protein>
<dbReference type="Proteomes" id="UP000006718">
    <property type="component" value="Chromosome 10"/>
</dbReference>
<dbReference type="PANTHER" id="PTHR12138:SF135">
    <property type="entry name" value="SAM DOMAIN-CONTAINING PROTEIN"/>
    <property type="match status" value="1"/>
</dbReference>
<dbReference type="Ensembl" id="ENSMMUT00000097008.1">
    <property type="protein sequence ID" value="ENSMMUP00000077208.1"/>
    <property type="gene ID" value="ENSMMUG00000049385.1"/>
</dbReference>
<reference evidence="1" key="2">
    <citation type="submission" date="2019-01" db="EMBL/GenBank/DDBJ databases">
        <authorList>
            <person name="Graves T."/>
            <person name="Eichler E.E."/>
            <person name="Wilson R.K."/>
        </authorList>
    </citation>
    <scope>NUCLEOTIDE SEQUENCE [LARGE SCALE GENOMIC DNA]</scope>
    <source>
        <strain evidence="1">17573</strain>
    </source>
</reference>
<dbReference type="VEuPathDB" id="HostDB:ENSMMUG00000049385"/>
<name>A0A5F8AH14_MACMU</name>
<dbReference type="AlphaFoldDB" id="A0A5F8AH14"/>
<accession>A0A5F8AH14</accession>
<sequence>MILDHCNLHLPGSSNSPGSASQVTGTTGTCHHAQLIFFLFLVNTRFHHVGQAGLELLTSSDLSALASQSAGVTGVSHHAQPRHCFLKGNHKTHLKGKSTEKEGMTQRCCYGLNISVKFMLKP</sequence>
<organism evidence="1 2">
    <name type="scientific">Macaca mulatta</name>
    <name type="common">Rhesus macaque</name>
    <dbReference type="NCBI Taxonomy" id="9544"/>
    <lineage>
        <taxon>Eukaryota</taxon>
        <taxon>Metazoa</taxon>
        <taxon>Chordata</taxon>
        <taxon>Craniata</taxon>
        <taxon>Vertebrata</taxon>
        <taxon>Euteleostomi</taxon>
        <taxon>Mammalia</taxon>
        <taxon>Eutheria</taxon>
        <taxon>Euarchontoglires</taxon>
        <taxon>Primates</taxon>
        <taxon>Haplorrhini</taxon>
        <taxon>Catarrhini</taxon>
        <taxon>Cercopithecidae</taxon>
        <taxon>Cercopithecinae</taxon>
        <taxon>Macaca</taxon>
    </lineage>
</organism>
<dbReference type="Bgee" id="ENSMMUG00000049385">
    <property type="expression patterns" value="Expressed in lung and 1 other cell type or tissue"/>
</dbReference>
<dbReference type="PANTHER" id="PTHR12138">
    <property type="entry name" value="PRIMATE-EXPANDED PROTEIN FAMILY"/>
    <property type="match status" value="1"/>
</dbReference>
<dbReference type="GeneTree" id="ENSGT01120000271815"/>
<reference evidence="1" key="4">
    <citation type="submission" date="2025-09" db="UniProtKB">
        <authorList>
            <consortium name="Ensembl"/>
        </authorList>
    </citation>
    <scope>IDENTIFICATION</scope>
    <source>
        <strain evidence="1">17573</strain>
    </source>
</reference>